<evidence type="ECO:0000256" key="5">
    <source>
        <dbReference type="ARBA" id="ARBA00022723"/>
    </source>
</evidence>
<dbReference type="PROSITE" id="PS50975">
    <property type="entry name" value="ATP_GRASP"/>
    <property type="match status" value="1"/>
</dbReference>
<keyword evidence="5" id="KW-0479">Metal-binding</keyword>
<evidence type="ECO:0000256" key="1">
    <source>
        <dbReference type="ARBA" id="ARBA00001936"/>
    </source>
</evidence>
<comment type="cofactor">
    <cofactor evidence="2">
        <name>Mg(2+)</name>
        <dbReference type="ChEBI" id="CHEBI:18420"/>
    </cofactor>
</comment>
<dbReference type="PANTHER" id="PTHR21621:SF4">
    <property type="entry name" value="GLUTATHIONE SYNTHETASE"/>
    <property type="match status" value="1"/>
</dbReference>
<keyword evidence="13" id="KW-1185">Reference proteome</keyword>
<dbReference type="Pfam" id="PF02951">
    <property type="entry name" value="GSH-S_N"/>
    <property type="match status" value="1"/>
</dbReference>
<protein>
    <recommendedName>
        <fullName evidence="10">Glutathione synthetase</fullName>
        <ecNumber evidence="10">6.3.2.3</ecNumber>
    </recommendedName>
    <alternativeName>
        <fullName evidence="10">GSH synthetase</fullName>
        <shortName evidence="10">GSH-S</shortName>
        <shortName evidence="10">GSHase</shortName>
    </alternativeName>
    <alternativeName>
        <fullName evidence="10">Glutathione synthase</fullName>
    </alternativeName>
</protein>
<gene>
    <name evidence="10 12" type="primary">gshB</name>
    <name evidence="12" type="ORF">MESS2_760083</name>
</gene>
<dbReference type="PANTHER" id="PTHR21621">
    <property type="entry name" value="RIBOSOMAL PROTEIN S6 MODIFICATION PROTEIN"/>
    <property type="match status" value="1"/>
</dbReference>
<accession>M5F9G3</accession>
<dbReference type="GO" id="GO:0046872">
    <property type="term" value="F:metal ion binding"/>
    <property type="evidence" value="ECO:0007669"/>
    <property type="project" value="UniProtKB-KW"/>
</dbReference>
<proteinExistence type="inferred from homology"/>
<dbReference type="Gene3D" id="3.30.470.20">
    <property type="entry name" value="ATP-grasp fold, B domain"/>
    <property type="match status" value="1"/>
</dbReference>
<dbReference type="eggNOG" id="COG0189">
    <property type="taxonomic scope" value="Bacteria"/>
</dbReference>
<dbReference type="SUPFAM" id="SSF56059">
    <property type="entry name" value="Glutathione synthetase ATP-binding domain-like"/>
    <property type="match status" value="1"/>
</dbReference>
<dbReference type="GO" id="GO:0005524">
    <property type="term" value="F:ATP binding"/>
    <property type="evidence" value="ECO:0007669"/>
    <property type="project" value="UniProtKB-UniRule"/>
</dbReference>
<dbReference type="InterPro" id="IPR016185">
    <property type="entry name" value="PreATP-grasp_dom_sf"/>
</dbReference>
<keyword evidence="3 10" id="KW-0436">Ligase</keyword>
<name>M5F9G3_9HYPH</name>
<dbReference type="SUPFAM" id="SSF52440">
    <property type="entry name" value="PreATP-grasp domain"/>
    <property type="match status" value="1"/>
</dbReference>
<evidence type="ECO:0000256" key="9">
    <source>
        <dbReference type="ARBA" id="ARBA00023211"/>
    </source>
</evidence>
<evidence type="ECO:0000313" key="12">
    <source>
        <dbReference type="EMBL" id="CCV08561.1"/>
    </source>
</evidence>
<evidence type="ECO:0000313" key="13">
    <source>
        <dbReference type="Proteomes" id="UP000012062"/>
    </source>
</evidence>
<organism evidence="12 13">
    <name type="scientific">Mesorhizobium metallidurans STM 2683</name>
    <dbReference type="NCBI Taxonomy" id="1297569"/>
    <lineage>
        <taxon>Bacteria</taxon>
        <taxon>Pseudomonadati</taxon>
        <taxon>Pseudomonadota</taxon>
        <taxon>Alphaproteobacteria</taxon>
        <taxon>Hyphomicrobiales</taxon>
        <taxon>Phyllobacteriaceae</taxon>
        <taxon>Mesorhizobium</taxon>
    </lineage>
</organism>
<dbReference type="RefSeq" id="WP_008877435.1">
    <property type="nucleotide sequence ID" value="NZ_CAUM01000146.1"/>
</dbReference>
<keyword evidence="9" id="KW-0464">Manganese</keyword>
<dbReference type="Proteomes" id="UP000012062">
    <property type="component" value="Unassembled WGS sequence"/>
</dbReference>
<keyword evidence="8" id="KW-0460">Magnesium</keyword>
<dbReference type="OrthoDB" id="9785415at2"/>
<keyword evidence="7 10" id="KW-0067">ATP-binding</keyword>
<comment type="cofactor">
    <cofactor evidence="1">
        <name>Mn(2+)</name>
        <dbReference type="ChEBI" id="CHEBI:29035"/>
    </cofactor>
</comment>
<evidence type="ECO:0000256" key="10">
    <source>
        <dbReference type="HAMAP-Rule" id="MF_00162"/>
    </source>
</evidence>
<dbReference type="Gene3D" id="3.30.1490.20">
    <property type="entry name" value="ATP-grasp fold, A domain"/>
    <property type="match status" value="1"/>
</dbReference>
<dbReference type="UniPathway" id="UPA00142">
    <property type="reaction ID" value="UER00210"/>
</dbReference>
<dbReference type="InterPro" id="IPR004215">
    <property type="entry name" value="GSHS_N"/>
</dbReference>
<dbReference type="EMBL" id="CAUM01000146">
    <property type="protein sequence ID" value="CCV08561.1"/>
    <property type="molecule type" value="Genomic_DNA"/>
</dbReference>
<evidence type="ECO:0000256" key="8">
    <source>
        <dbReference type="ARBA" id="ARBA00022842"/>
    </source>
</evidence>
<reference evidence="12 13" key="1">
    <citation type="submission" date="2013-02" db="EMBL/GenBank/DDBJ databases">
        <authorList>
            <person name="Genoscope - CEA"/>
        </authorList>
    </citation>
    <scope>NUCLEOTIDE SEQUENCE [LARGE SCALE GENOMIC DNA]</scope>
    <source>
        <strain evidence="12 13">STM 2683</strain>
    </source>
</reference>
<dbReference type="HAMAP" id="MF_00162">
    <property type="entry name" value="GSH_S"/>
    <property type="match status" value="1"/>
</dbReference>
<keyword evidence="6 10" id="KW-0547">Nucleotide-binding</keyword>
<evidence type="ECO:0000256" key="6">
    <source>
        <dbReference type="ARBA" id="ARBA00022741"/>
    </source>
</evidence>
<comment type="catalytic activity">
    <reaction evidence="10">
        <text>gamma-L-glutamyl-L-cysteine + glycine + ATP = glutathione + ADP + phosphate + H(+)</text>
        <dbReference type="Rhea" id="RHEA:13557"/>
        <dbReference type="ChEBI" id="CHEBI:15378"/>
        <dbReference type="ChEBI" id="CHEBI:30616"/>
        <dbReference type="ChEBI" id="CHEBI:43474"/>
        <dbReference type="ChEBI" id="CHEBI:57305"/>
        <dbReference type="ChEBI" id="CHEBI:57925"/>
        <dbReference type="ChEBI" id="CHEBI:58173"/>
        <dbReference type="ChEBI" id="CHEBI:456216"/>
        <dbReference type="EC" id="6.3.2.3"/>
    </reaction>
</comment>
<comment type="pathway">
    <text evidence="10">Sulfur metabolism; glutathione biosynthesis; glutathione from L-cysteine and L-glutamate: step 2/2.</text>
</comment>
<evidence type="ECO:0000259" key="11">
    <source>
        <dbReference type="PROSITE" id="PS50975"/>
    </source>
</evidence>
<dbReference type="EC" id="6.3.2.3" evidence="10"/>
<dbReference type="Gene3D" id="3.40.50.20">
    <property type="match status" value="1"/>
</dbReference>
<dbReference type="InterPro" id="IPR013815">
    <property type="entry name" value="ATP_grasp_subdomain_1"/>
</dbReference>
<dbReference type="InterPro" id="IPR011761">
    <property type="entry name" value="ATP-grasp"/>
</dbReference>
<comment type="caution">
    <text evidence="12">The sequence shown here is derived from an EMBL/GenBank/DDBJ whole genome shotgun (WGS) entry which is preliminary data.</text>
</comment>
<dbReference type="InterPro" id="IPR006284">
    <property type="entry name" value="Glut_synth_pro"/>
</dbReference>
<feature type="domain" description="ATP-grasp" evidence="11">
    <location>
        <begin position="136"/>
        <end position="327"/>
    </location>
</feature>
<dbReference type="GO" id="GO:0005737">
    <property type="term" value="C:cytoplasm"/>
    <property type="evidence" value="ECO:0007669"/>
    <property type="project" value="TreeGrafter"/>
</dbReference>
<comment type="similarity">
    <text evidence="10">Belongs to the prokaryotic GSH synthase family.</text>
</comment>
<evidence type="ECO:0000256" key="7">
    <source>
        <dbReference type="ARBA" id="ARBA00022840"/>
    </source>
</evidence>
<sequence length="348" mass="37765">MRIAFFVNSIESETPGYTTTALALAAIQRGHSVVYVEPGDFILRPDDSLAVSVAVLPDAPYKTSDKLHAALKDAAKQKKTFAASDIDILFLRNDPSLDATDRPWAANAGVMFGRLAAERGVIVVNDPDGLAQAQSKLYLQTFPEAVRPSTLISRSIAEIRAFIDKHPKGCIVKPLQGSGGKNVFHIATATDSNLNQIFEAASGDGYLIAQVYIPEAKAGDVRLFLMNGLPLMRDGNYAAFRRVPAKGDVRSNIHAAGTARKVKVTDTMLRIAEMVRPKLVSDGMFLVGLDIVGDRLLEINVFTPGGLIRLADMYKTDFAIHVIVALEDKLTLRRAYGQAMPNSRLATL</sequence>
<evidence type="ECO:0000256" key="3">
    <source>
        <dbReference type="ARBA" id="ARBA00022598"/>
    </source>
</evidence>
<evidence type="ECO:0000256" key="2">
    <source>
        <dbReference type="ARBA" id="ARBA00001946"/>
    </source>
</evidence>
<dbReference type="NCBIfam" id="NF009110">
    <property type="entry name" value="PRK12458.1"/>
    <property type="match status" value="1"/>
</dbReference>
<dbReference type="InterPro" id="IPR004218">
    <property type="entry name" value="GSHS_ATP-bd"/>
</dbReference>
<keyword evidence="4 10" id="KW-0317">Glutathione biosynthesis</keyword>
<dbReference type="Pfam" id="PF02955">
    <property type="entry name" value="GSH-S_ATP"/>
    <property type="match status" value="1"/>
</dbReference>
<dbReference type="AlphaFoldDB" id="M5F9G3"/>
<evidence type="ECO:0000256" key="4">
    <source>
        <dbReference type="ARBA" id="ARBA00022684"/>
    </source>
</evidence>
<dbReference type="GO" id="GO:0004363">
    <property type="term" value="F:glutathione synthase activity"/>
    <property type="evidence" value="ECO:0007669"/>
    <property type="project" value="UniProtKB-UniRule"/>
</dbReference>
<dbReference type="STRING" id="1297569.MESS2_760083"/>